<gene>
    <name evidence="1" type="ORF">HA335_01110</name>
</gene>
<accession>A0A832T6C6</accession>
<dbReference type="EMBL" id="DUJR01000005">
    <property type="protein sequence ID" value="HII59173.1"/>
    <property type="molecule type" value="Genomic_DNA"/>
</dbReference>
<reference evidence="1" key="1">
    <citation type="journal article" date="2020" name="bioRxiv">
        <title>A rank-normalized archaeal taxonomy based on genome phylogeny resolves widespread incomplete and uneven classifications.</title>
        <authorList>
            <person name="Rinke C."/>
            <person name="Chuvochina M."/>
            <person name="Mussig A.J."/>
            <person name="Chaumeil P.-A."/>
            <person name="Waite D.W."/>
            <person name="Whitman W.B."/>
            <person name="Parks D.H."/>
            <person name="Hugenholtz P."/>
        </authorList>
    </citation>
    <scope>NUCLEOTIDE SEQUENCE</scope>
    <source>
        <strain evidence="1">UBA8849</strain>
    </source>
</reference>
<protein>
    <submittedName>
        <fullName evidence="1">Uncharacterized protein</fullName>
    </submittedName>
</protein>
<comment type="caution">
    <text evidence="1">The sequence shown here is derived from an EMBL/GenBank/DDBJ whole genome shotgun (WGS) entry which is preliminary data.</text>
</comment>
<sequence length="343" mass="40505">MWHNQGDAMSLSMNLKLCNYHNCNCNIGEEYYNHTYPQFWNRIIEKYKLNKIISYDFTSLPYYRFVGMVGDFISKNITTGPCLLTPKEIRKLNPNIDFEEVKKMFLRHPTFEDYVSVAIETNKGYKNHIIIETYEYAKLVEYKTNIPFEEALKLTKLSAKNFKKYYKKKVKAKYYLTHKKSFDRRLRELCNEHYKYYLENANISKKGKEIIKNNPEESTWLRIKVSFLPEAINKDDSTIVEPVSSIEGMLLANKISEVSGIVVRSPPTLNLKPIMNEGNENEIFYLNNDIEKEIKKLTYRTRTKWGCSLYHNLLFLNSPICCNKNCEECLEIFINKIKILKMG</sequence>
<evidence type="ECO:0000313" key="1">
    <source>
        <dbReference type="EMBL" id="HII59173.1"/>
    </source>
</evidence>
<dbReference type="OMA" id="IETYEYA"/>
<dbReference type="AlphaFoldDB" id="A0A832T6C6"/>
<organism evidence="1 2">
    <name type="scientific">Methanocaldococcus jannaschii</name>
    <dbReference type="NCBI Taxonomy" id="2190"/>
    <lineage>
        <taxon>Archaea</taxon>
        <taxon>Methanobacteriati</taxon>
        <taxon>Methanobacteriota</taxon>
        <taxon>Methanomada group</taxon>
        <taxon>Methanococci</taxon>
        <taxon>Methanococcales</taxon>
        <taxon>Methanocaldococcaceae</taxon>
        <taxon>Methanocaldococcus</taxon>
    </lineage>
</organism>
<dbReference type="Proteomes" id="UP000645676">
    <property type="component" value="Unassembled WGS sequence"/>
</dbReference>
<evidence type="ECO:0000313" key="2">
    <source>
        <dbReference type="Proteomes" id="UP000645676"/>
    </source>
</evidence>
<name>A0A832T6C6_9EURY</name>
<proteinExistence type="predicted"/>